<accession>A0A0F7FZ89</accession>
<dbReference type="Proteomes" id="UP000034034">
    <property type="component" value="Chromosome"/>
</dbReference>
<keyword evidence="2" id="KW-1185">Reference proteome</keyword>
<evidence type="ECO:0000313" key="2">
    <source>
        <dbReference type="Proteomes" id="UP000034034"/>
    </source>
</evidence>
<dbReference type="STRING" id="408015.SXIM_47490"/>
<protein>
    <recommendedName>
        <fullName evidence="3">Prephenate dehydratase</fullName>
    </recommendedName>
</protein>
<dbReference type="HOGENOM" id="CLU_109848_1_0_11"/>
<reference evidence="1" key="1">
    <citation type="submission" date="2019-08" db="EMBL/GenBank/DDBJ databases">
        <title>Complete genome sequence of a mangrove-derived Streptomyces xiamenensis.</title>
        <authorList>
            <person name="Xu J."/>
        </authorList>
    </citation>
    <scope>NUCLEOTIDE SEQUENCE</scope>
    <source>
        <strain evidence="1">318</strain>
    </source>
</reference>
<proteinExistence type="predicted"/>
<evidence type="ECO:0000313" key="1">
    <source>
        <dbReference type="EMBL" id="AKG46133.1"/>
    </source>
</evidence>
<dbReference type="AlphaFoldDB" id="A0A0F7FZ89"/>
<dbReference type="RefSeq" id="WP_030730707.1">
    <property type="nucleotide sequence ID" value="NZ_CP009922.3"/>
</dbReference>
<dbReference type="PATRIC" id="fig|408015.6.peg.4808"/>
<organism evidence="1 2">
    <name type="scientific">Streptomyces xiamenensis</name>
    <dbReference type="NCBI Taxonomy" id="408015"/>
    <lineage>
        <taxon>Bacteria</taxon>
        <taxon>Bacillati</taxon>
        <taxon>Actinomycetota</taxon>
        <taxon>Actinomycetes</taxon>
        <taxon>Kitasatosporales</taxon>
        <taxon>Streptomycetaceae</taxon>
        <taxon>Streptomyces</taxon>
    </lineage>
</organism>
<dbReference type="KEGG" id="sxi:SXIM_47490"/>
<evidence type="ECO:0008006" key="3">
    <source>
        <dbReference type="Google" id="ProtNLM"/>
    </source>
</evidence>
<name>A0A0F7FZ89_9ACTN</name>
<dbReference type="SUPFAM" id="SSF53850">
    <property type="entry name" value="Periplasmic binding protein-like II"/>
    <property type="match status" value="1"/>
</dbReference>
<gene>
    <name evidence="1" type="ORF">SXIM_47490</name>
</gene>
<dbReference type="EMBL" id="CP009922">
    <property type="protein sequence ID" value="AKG46133.1"/>
    <property type="molecule type" value="Genomic_DNA"/>
</dbReference>
<sequence>MTVELGWIDVRPAPAGSPAIGTLGPEGTSSEQAARLLRTRLTGRAPIVLRKTYEQALEDVTAGTVSHVVVANAYRDIHHFYMADDIALASIFVMDTPLYGLARRAGGGPLPDRPSVVTHPSPRPLLDQLLPDAYRVSEVATADSTSQAAQAVAEHRHDLALTTEPAAARHKLRFVSRLRPIRMVWSVFVRD</sequence>